<proteinExistence type="predicted"/>
<dbReference type="FunFam" id="1.10.10.10:FF:000012">
    <property type="entry name" value="U5 small nuclear ribonucleoprotein helicase"/>
    <property type="match status" value="1"/>
</dbReference>
<dbReference type="InterPro" id="IPR011545">
    <property type="entry name" value="DEAD/DEAH_box_helicase_dom"/>
</dbReference>
<evidence type="ECO:0000259" key="12">
    <source>
        <dbReference type="PROSITE" id="PS51194"/>
    </source>
</evidence>
<dbReference type="FunFam" id="3.40.50.300:FF:000254">
    <property type="entry name" value="U5 small nuclear ribonucleoprotein helicase"/>
    <property type="match status" value="1"/>
</dbReference>
<comment type="subcellular location">
    <subcellularLocation>
        <location evidence="1">Nucleus</location>
    </subcellularLocation>
</comment>
<dbReference type="GO" id="GO:0000712">
    <property type="term" value="P:resolution of meiotic recombination intermediates"/>
    <property type="evidence" value="ECO:0007669"/>
    <property type="project" value="TreeGrafter"/>
</dbReference>
<dbReference type="GO" id="GO:0003678">
    <property type="term" value="F:DNA helicase activity"/>
    <property type="evidence" value="ECO:0007669"/>
    <property type="project" value="TreeGrafter"/>
</dbReference>
<dbReference type="Gene3D" id="1.10.10.10">
    <property type="entry name" value="Winged helix-like DNA-binding domain superfamily/Winged helix DNA-binding domain"/>
    <property type="match status" value="2"/>
</dbReference>
<dbReference type="PANTHER" id="PTHR47961:SF4">
    <property type="entry name" value="ACTIVATING SIGNAL COINTEGRATOR 1 COMPLEX SUBUNIT 3"/>
    <property type="match status" value="1"/>
</dbReference>
<dbReference type="GO" id="GO:0003724">
    <property type="term" value="F:RNA helicase activity"/>
    <property type="evidence" value="ECO:0007669"/>
    <property type="project" value="UniProtKB-EC"/>
</dbReference>
<dbReference type="InterPro" id="IPR035892">
    <property type="entry name" value="C2_domain_sf"/>
</dbReference>
<dbReference type="FunFam" id="1.10.150.20:FF:000013">
    <property type="entry name" value="U5 small nuclear ribonucleoprotein kDa helicase"/>
    <property type="match status" value="1"/>
</dbReference>
<dbReference type="InterPro" id="IPR001650">
    <property type="entry name" value="Helicase_C-like"/>
</dbReference>
<evidence type="ECO:0000256" key="4">
    <source>
        <dbReference type="ARBA" id="ARBA00022741"/>
    </source>
</evidence>
<feature type="region of interest" description="Disordered" evidence="10">
    <location>
        <begin position="2144"/>
        <end position="2168"/>
    </location>
</feature>
<dbReference type="EC" id="3.6.4.13" evidence="2"/>
<dbReference type="InterPro" id="IPR027417">
    <property type="entry name" value="P-loop_NTPase"/>
</dbReference>
<dbReference type="CDD" id="cd18021">
    <property type="entry name" value="DEXHc_Brr2_2"/>
    <property type="match status" value="1"/>
</dbReference>
<dbReference type="SUPFAM" id="SSF158702">
    <property type="entry name" value="Sec63 N-terminal domain-like"/>
    <property type="match status" value="2"/>
</dbReference>
<feature type="compositionally biased region" description="Acidic residues" evidence="10">
    <location>
        <begin position="2146"/>
        <end position="2168"/>
    </location>
</feature>
<evidence type="ECO:0000256" key="1">
    <source>
        <dbReference type="ARBA" id="ARBA00004123"/>
    </source>
</evidence>
<dbReference type="FunFam" id="3.40.50.300:FF:000368">
    <property type="entry name" value="U5 small nuclear ribonucleoprotein 200 kDa helicase"/>
    <property type="match status" value="1"/>
</dbReference>
<dbReference type="FunFam" id="2.60.40.150:FF:000004">
    <property type="entry name" value="RNA helicase, activating signal cointegrator 1"/>
    <property type="match status" value="1"/>
</dbReference>
<dbReference type="GO" id="GO:0016787">
    <property type="term" value="F:hydrolase activity"/>
    <property type="evidence" value="ECO:0007669"/>
    <property type="project" value="UniProtKB-KW"/>
</dbReference>
<feature type="compositionally biased region" description="Basic and acidic residues" evidence="10">
    <location>
        <begin position="59"/>
        <end position="86"/>
    </location>
</feature>
<protein>
    <recommendedName>
        <fullName evidence="2">RNA helicase</fullName>
        <ecNumber evidence="2">3.6.4.13</ecNumber>
    </recommendedName>
</protein>
<dbReference type="GO" id="GO:0005634">
    <property type="term" value="C:nucleus"/>
    <property type="evidence" value="ECO:0007669"/>
    <property type="project" value="UniProtKB-SubCell"/>
</dbReference>
<evidence type="ECO:0000256" key="5">
    <source>
        <dbReference type="ARBA" id="ARBA00022801"/>
    </source>
</evidence>
<dbReference type="FunFam" id="3.40.50.300:FF:000102">
    <property type="entry name" value="RNA helicase, activating signal cointegrator 1"/>
    <property type="match status" value="1"/>
</dbReference>
<sequence>MSGKKQDLSQYNYGAISSLVLTADRSVLPRRDKEPDGAPTSLAGRIDPREMGSRVQRQAPKDLDKKKKKAADRQEPSEKQQKRRADAGTFGYADIIEATQDVEGLTYRPRTAETREVYEMILSSVHTALGDQAQDIVRSAADTVLETLKNDSLKDFDKKKELEEVIGPITSEAFAQLVNLSKKITDYGAEDEAMVDPDMEKKDAEIDEEMGVAVVFDEEEEEEEEDNEGYEVKEDSDEEEEEEEREGTPAAEGDVGEEELVIGDESSRSKKTRAEKDIVSPHAIDGFWVQRQISEVYPDPVTAADKAASVLSILGSESNLRDCENQLMELFEYQSFHIITKFLKNRDVVVWCTKLMRSDADERVNVEVAMREKGVGWILRELTGDRQAKARPTDTMDVDEPVKQVPKTATLAPGSTIQPKGTVDLESMAFSQGGHLMSNKKCKLPDGSFKRSKKGYEEIHVPAPKSKPVAENELVPVTDLPAWAREAFTVRTLNRVQSKLYPIAFGTDEPLLLCAPTGAGKTNVAMLTILSELAKYRDEETGSFSLDAFKIVYIAPMKALVQEMVGNFTARLKVFGIKVGELTGDSQMTKQQIAETQIIVTTPEKWDVITRKSTDTSYTNLVRLIIIDEIHLLHDERGPVLESVIARTIRRMEQTNEYVRLVGLSATLPNYKDVATFLRVDESKGLFYFDATYRPCGLQQQFIGITEKKAIKRYQVMNEVCYEKVLDQAAGKNQTLVFVHSRKETAKTAKFLRDMAMEKETITQFVRADGATREILQEEAGNVKDPNLRDLLPFGFAIHHAGMSREDRGLVEELFADGAVQVLVCTATLAWGVNLPAHTVIIKGTQIYNPEKGRWVELSSQDVLQMLGRAGRPQYDTYGEGIIITNHSELQYYLSLLNQQLPIESQFVSKLADNLNAEIVLGTIRNRDEAVQWLGYTYLYVRMLKDPVLYSVGVDYLEDDPSLIQKRADIVHSAAVLLEKCQLVKYERSTGKFQSTELGRIASHYYVTYNSMMVYNQHLRPTMSTLELFRVFALSNEFKLIPVRQEEKLELGKLLERVPIPVKESVEEPAAKINVLLQSYISQLKLDGFVLVADMVFVQQSAGRILRAMFEICLKRGWAVPAKACLDLCKMVEKRMWGSMTPLRQFKGVPTEVIRKAEGKQFPWYRYFDLSPPEIGELIGIQNAGRLVHRLVHNFPKLQLQAQVQPITRSLLRVDLSIIADFRWDEKIHGGAETFMILVEDVDGEVILFHDNFLLLQRYAEDEHNVTITVPMFEPVPPNYYVSVISDRWLHAETRLPISFKHLILPEKFPPPTPLLDLQPLPLSALHNKEFEALYSSTIDTFNKIQTQVFQALYTSDENVVIGAPTGSGKTVCAEFALLRLWSKREQPRAVCIEPFQDMVDMRVKEWQEKFSRLQGGKEIVSLTGETSADLRLLEKGDVIVCTPSQWDVVSRRWRQRKNVQNIGLLIADEVQQVGGEVGPTYEVIISRTRYVSAQTEIKTRIVACGVSLANARDLGEWVGAPSHAIFNFSPSARPLDMDIHLQSFSIPHFPSLMIAMSKPAYLAITEYAATKPTIVFVPSRKQCQLTVDDLLTHCAADDQPDRFLNVDLDDLQVHLDHLSDEGLKETLKHGIGYYHEALDKQDKRIVQRLFESGAVQVLVASKDTAWSLPVASYMVVIMGVQYYEGKEHRYVDYPVMDVLQMMGRACRPREDDRSRCVLMCQQTKKDFYKKFLAEGLPIESHLPTMLHDYFLAEIAVKTIENKQDAMDILTWTYFYRRMTQNPNYYNLHNVSHQHLSDHLSELVENTLNDLVNSKCISIEDEMDVSALNLGMIAAYYNISYVTVEIYTLSLKERTKLRGLLEVVSSSAEFEIIPIRRHEDVLLRRLYDRLPVKLEASAAEFESPHFKTFLLLQAHFSRIALPPDLVADLKVVLEKVLTLLSACVDVMSSNAWLNALGAMDLAQMCVQAVWERDSPLKQIPHFEPDVVMRCTDAGVESVYDVMEMEDDKRNELLQMTPAQMQDVAAFVNSYPTLDVSHELVKGEYTAGAPILLNVVLAKDEDDEDPSESDQTVIAPFFPIKKLANWWLVVGEPKTKQLLVIKKVTVSKTMKAKLEFTLPKGRHEVKLYVICDSYVGADHDITIGELDVAEGEESSDEDDSDEESDKMEE</sequence>
<feature type="domain" description="Helicase C-terminal" evidence="12">
    <location>
        <begin position="725"/>
        <end position="915"/>
    </location>
</feature>
<dbReference type="Gene3D" id="1.10.150.20">
    <property type="entry name" value="5' to 3' exonuclease, C-terminal subdomain"/>
    <property type="match status" value="2"/>
</dbReference>
<keyword evidence="8" id="KW-0539">Nucleus</keyword>
<dbReference type="SUPFAM" id="SSF81296">
    <property type="entry name" value="E set domains"/>
    <property type="match status" value="1"/>
</dbReference>
<reference evidence="13 14" key="1">
    <citation type="journal article" date="2019" name="Nat. Ecol. Evol.">
        <title>Megaphylogeny resolves global patterns of mushroom evolution.</title>
        <authorList>
            <person name="Varga T."/>
            <person name="Krizsan K."/>
            <person name="Foldi C."/>
            <person name="Dima B."/>
            <person name="Sanchez-Garcia M."/>
            <person name="Sanchez-Ramirez S."/>
            <person name="Szollosi G.J."/>
            <person name="Szarkandi J.G."/>
            <person name="Papp V."/>
            <person name="Albert L."/>
            <person name="Andreopoulos W."/>
            <person name="Angelini C."/>
            <person name="Antonin V."/>
            <person name="Barry K.W."/>
            <person name="Bougher N.L."/>
            <person name="Buchanan P."/>
            <person name="Buyck B."/>
            <person name="Bense V."/>
            <person name="Catcheside P."/>
            <person name="Chovatia M."/>
            <person name="Cooper J."/>
            <person name="Damon W."/>
            <person name="Desjardin D."/>
            <person name="Finy P."/>
            <person name="Geml J."/>
            <person name="Haridas S."/>
            <person name="Hughes K."/>
            <person name="Justo A."/>
            <person name="Karasinski D."/>
            <person name="Kautmanova I."/>
            <person name="Kiss B."/>
            <person name="Kocsube S."/>
            <person name="Kotiranta H."/>
            <person name="LaButti K.M."/>
            <person name="Lechner B.E."/>
            <person name="Liimatainen K."/>
            <person name="Lipzen A."/>
            <person name="Lukacs Z."/>
            <person name="Mihaltcheva S."/>
            <person name="Morgado L.N."/>
            <person name="Niskanen T."/>
            <person name="Noordeloos M.E."/>
            <person name="Ohm R.A."/>
            <person name="Ortiz-Santana B."/>
            <person name="Ovrebo C."/>
            <person name="Racz N."/>
            <person name="Riley R."/>
            <person name="Savchenko A."/>
            <person name="Shiryaev A."/>
            <person name="Soop K."/>
            <person name="Spirin V."/>
            <person name="Szebenyi C."/>
            <person name="Tomsovsky M."/>
            <person name="Tulloss R.E."/>
            <person name="Uehling J."/>
            <person name="Grigoriev I.V."/>
            <person name="Vagvolgyi C."/>
            <person name="Papp T."/>
            <person name="Martin F.M."/>
            <person name="Miettinen O."/>
            <person name="Hibbett D.S."/>
            <person name="Nagy L.G."/>
        </authorList>
    </citation>
    <scope>NUCLEOTIDE SEQUENCE [LARGE SCALE GENOMIC DNA]</scope>
    <source>
        <strain evidence="13 14">CBS 962.96</strain>
    </source>
</reference>
<dbReference type="PROSITE" id="PS51192">
    <property type="entry name" value="HELICASE_ATP_BIND_1"/>
    <property type="match status" value="2"/>
</dbReference>
<organism evidence="13 14">
    <name type="scientific">Dendrothele bispora (strain CBS 962.96)</name>
    <dbReference type="NCBI Taxonomy" id="1314807"/>
    <lineage>
        <taxon>Eukaryota</taxon>
        <taxon>Fungi</taxon>
        <taxon>Dikarya</taxon>
        <taxon>Basidiomycota</taxon>
        <taxon>Agaricomycotina</taxon>
        <taxon>Agaricomycetes</taxon>
        <taxon>Agaricomycetidae</taxon>
        <taxon>Agaricales</taxon>
        <taxon>Agaricales incertae sedis</taxon>
        <taxon>Dendrothele</taxon>
    </lineage>
</organism>
<dbReference type="InterPro" id="IPR003593">
    <property type="entry name" value="AAA+_ATPase"/>
</dbReference>
<feature type="compositionally biased region" description="Basic and acidic residues" evidence="10">
    <location>
        <begin position="27"/>
        <end position="36"/>
    </location>
</feature>
<dbReference type="CDD" id="cd18019">
    <property type="entry name" value="DEXHc_Brr2_1"/>
    <property type="match status" value="1"/>
</dbReference>
<dbReference type="GO" id="GO:0032991">
    <property type="term" value="C:protein-containing complex"/>
    <property type="evidence" value="ECO:0007669"/>
    <property type="project" value="UniProtKB-ARBA"/>
</dbReference>
<dbReference type="InterPro" id="IPR041094">
    <property type="entry name" value="Brr2_helicase_PWI"/>
</dbReference>
<evidence type="ECO:0000256" key="6">
    <source>
        <dbReference type="ARBA" id="ARBA00022806"/>
    </source>
</evidence>
<name>A0A4S8LET8_DENBC</name>
<accession>A0A4S8LET8</accession>
<dbReference type="SMART" id="SM00487">
    <property type="entry name" value="DEXDc"/>
    <property type="match status" value="2"/>
</dbReference>
<dbReference type="Pfam" id="PF18149">
    <property type="entry name" value="Helicase_PWI"/>
    <property type="match status" value="1"/>
</dbReference>
<dbReference type="InterPro" id="IPR057842">
    <property type="entry name" value="WH_MER3"/>
</dbReference>
<dbReference type="PROSITE" id="PS51194">
    <property type="entry name" value="HELICASE_CTER"/>
    <property type="match status" value="1"/>
</dbReference>
<feature type="region of interest" description="Disordered" evidence="10">
    <location>
        <begin position="22"/>
        <end position="90"/>
    </location>
</feature>
<dbReference type="InterPro" id="IPR014756">
    <property type="entry name" value="Ig_E-set"/>
</dbReference>
<dbReference type="SMART" id="SM00382">
    <property type="entry name" value="AAA"/>
    <property type="match status" value="2"/>
</dbReference>
<dbReference type="OrthoDB" id="5575at2759"/>
<dbReference type="GO" id="GO:0006397">
    <property type="term" value="P:mRNA processing"/>
    <property type="evidence" value="ECO:0007669"/>
    <property type="project" value="UniProtKB-ARBA"/>
</dbReference>
<gene>
    <name evidence="13" type="ORF">K435DRAFT_969875</name>
</gene>
<feature type="domain" description="Helicase ATP-binding" evidence="11">
    <location>
        <begin position="502"/>
        <end position="686"/>
    </location>
</feature>
<dbReference type="Pfam" id="PF00271">
    <property type="entry name" value="Helicase_C"/>
    <property type="match status" value="1"/>
</dbReference>
<comment type="catalytic activity">
    <reaction evidence="9">
        <text>ATP + H2O = ADP + phosphate + H(+)</text>
        <dbReference type="Rhea" id="RHEA:13065"/>
        <dbReference type="ChEBI" id="CHEBI:15377"/>
        <dbReference type="ChEBI" id="CHEBI:15378"/>
        <dbReference type="ChEBI" id="CHEBI:30616"/>
        <dbReference type="ChEBI" id="CHEBI:43474"/>
        <dbReference type="ChEBI" id="CHEBI:456216"/>
        <dbReference type="EC" id="3.6.4.13"/>
    </reaction>
</comment>
<dbReference type="InterPro" id="IPR036390">
    <property type="entry name" value="WH_DNA-bd_sf"/>
</dbReference>
<dbReference type="SUPFAM" id="SSF52540">
    <property type="entry name" value="P-loop containing nucleoside triphosphate hydrolases"/>
    <property type="match status" value="4"/>
</dbReference>
<keyword evidence="14" id="KW-1185">Reference proteome</keyword>
<feature type="region of interest" description="Disordered" evidence="10">
    <location>
        <begin position="215"/>
        <end position="274"/>
    </location>
</feature>
<dbReference type="Proteomes" id="UP000297245">
    <property type="component" value="Unassembled WGS sequence"/>
</dbReference>
<dbReference type="InterPro" id="IPR036388">
    <property type="entry name" value="WH-like_DNA-bd_sf"/>
</dbReference>
<feature type="compositionally biased region" description="Acidic residues" evidence="10">
    <location>
        <begin position="215"/>
        <end position="245"/>
    </location>
</feature>
<evidence type="ECO:0000256" key="7">
    <source>
        <dbReference type="ARBA" id="ARBA00022840"/>
    </source>
</evidence>
<dbReference type="Pfam" id="PF21188">
    <property type="entry name" value="BRR2_plug"/>
    <property type="match status" value="1"/>
</dbReference>
<evidence type="ECO:0000313" key="13">
    <source>
        <dbReference type="EMBL" id="THU87482.1"/>
    </source>
</evidence>
<dbReference type="FunFam" id="1.10.3380.10:FF:000001">
    <property type="entry name" value="U5 small nuclear ribonucleoprotein helicase"/>
    <property type="match status" value="1"/>
</dbReference>
<dbReference type="FunFam" id="1.10.3380.10:FF:000002">
    <property type="entry name" value="Activating signal cointegrator 1 complex subunit 3"/>
    <property type="match status" value="1"/>
</dbReference>
<dbReference type="Pfam" id="PF02889">
    <property type="entry name" value="Sec63"/>
    <property type="match status" value="2"/>
</dbReference>
<keyword evidence="5" id="KW-0378">Hydrolase</keyword>
<dbReference type="Gene3D" id="1.10.3380.10">
    <property type="entry name" value="Sec63 N-terminal domain-like domain"/>
    <property type="match status" value="2"/>
</dbReference>
<evidence type="ECO:0000313" key="14">
    <source>
        <dbReference type="Proteomes" id="UP000297245"/>
    </source>
</evidence>
<dbReference type="FunFam" id="1.10.10.10:FF:000024">
    <property type="entry name" value="U5 small nuclear ribonucleoprotein helicase"/>
    <property type="match status" value="1"/>
</dbReference>
<dbReference type="SMART" id="SM00490">
    <property type="entry name" value="HELICc"/>
    <property type="match status" value="2"/>
</dbReference>
<dbReference type="SUPFAM" id="SSF46785">
    <property type="entry name" value="Winged helix' DNA-binding domain"/>
    <property type="match status" value="2"/>
</dbReference>
<keyword evidence="6" id="KW-0347">Helicase</keyword>
<dbReference type="GO" id="GO:0005524">
    <property type="term" value="F:ATP binding"/>
    <property type="evidence" value="ECO:0007669"/>
    <property type="project" value="UniProtKB-KW"/>
</dbReference>
<evidence type="ECO:0000256" key="3">
    <source>
        <dbReference type="ARBA" id="ARBA00022737"/>
    </source>
</evidence>
<dbReference type="InterPro" id="IPR048863">
    <property type="entry name" value="BRR2_plug"/>
</dbReference>
<dbReference type="PIRSF" id="PIRSF039073">
    <property type="entry name" value="BRR2"/>
    <property type="match status" value="1"/>
</dbReference>
<dbReference type="SMART" id="SM00973">
    <property type="entry name" value="Sec63"/>
    <property type="match status" value="2"/>
</dbReference>
<keyword evidence="4" id="KW-0547">Nucleotide-binding</keyword>
<dbReference type="Pfam" id="PF00270">
    <property type="entry name" value="DEAD"/>
    <property type="match status" value="2"/>
</dbReference>
<dbReference type="GO" id="GO:0003676">
    <property type="term" value="F:nucleic acid binding"/>
    <property type="evidence" value="ECO:0007669"/>
    <property type="project" value="InterPro"/>
</dbReference>
<dbReference type="Gene3D" id="3.40.50.300">
    <property type="entry name" value="P-loop containing nucleotide triphosphate hydrolases"/>
    <property type="match status" value="4"/>
</dbReference>
<evidence type="ECO:0000256" key="10">
    <source>
        <dbReference type="SAM" id="MobiDB-lite"/>
    </source>
</evidence>
<dbReference type="CDD" id="cd18795">
    <property type="entry name" value="SF2_C_Ski2"/>
    <property type="match status" value="1"/>
</dbReference>
<dbReference type="FunFam" id="3.40.50.300:FF:000062">
    <property type="entry name" value="U5 small nuclear ribonucleoprotein helicase"/>
    <property type="match status" value="1"/>
</dbReference>
<dbReference type="InterPro" id="IPR014001">
    <property type="entry name" value="Helicase_ATP-bd"/>
</dbReference>
<evidence type="ECO:0000256" key="8">
    <source>
        <dbReference type="ARBA" id="ARBA00023242"/>
    </source>
</evidence>
<dbReference type="FunFam" id="1.10.150.20:FF:000004">
    <property type="entry name" value="U5 small nuclear ribonucleoprotein helicase"/>
    <property type="match status" value="1"/>
</dbReference>
<keyword evidence="7" id="KW-0067">ATP-binding</keyword>
<feature type="compositionally biased region" description="Basic and acidic residues" evidence="10">
    <location>
        <begin position="265"/>
        <end position="274"/>
    </location>
</feature>
<dbReference type="PANTHER" id="PTHR47961">
    <property type="entry name" value="DNA POLYMERASE THETA, PUTATIVE (AFU_ORTHOLOGUE AFUA_1G05260)-RELATED"/>
    <property type="match status" value="1"/>
</dbReference>
<dbReference type="Gene3D" id="2.60.40.150">
    <property type="entry name" value="C2 domain"/>
    <property type="match status" value="2"/>
</dbReference>
<dbReference type="InterPro" id="IPR004179">
    <property type="entry name" value="Sec63-dom"/>
</dbReference>
<evidence type="ECO:0000256" key="9">
    <source>
        <dbReference type="ARBA" id="ARBA00047984"/>
    </source>
</evidence>
<keyword evidence="3" id="KW-0677">Repeat</keyword>
<dbReference type="Pfam" id="PF23445">
    <property type="entry name" value="WHD_SNRNP200"/>
    <property type="match status" value="2"/>
</dbReference>
<dbReference type="EMBL" id="ML179448">
    <property type="protein sequence ID" value="THU87482.1"/>
    <property type="molecule type" value="Genomic_DNA"/>
</dbReference>
<dbReference type="InterPro" id="IPR050474">
    <property type="entry name" value="Hel308_SKI2-like"/>
</dbReference>
<feature type="domain" description="Helicase ATP-binding" evidence="11">
    <location>
        <begin position="1351"/>
        <end position="1527"/>
    </location>
</feature>
<evidence type="ECO:0000259" key="11">
    <source>
        <dbReference type="PROSITE" id="PS51192"/>
    </source>
</evidence>
<evidence type="ECO:0000256" key="2">
    <source>
        <dbReference type="ARBA" id="ARBA00012552"/>
    </source>
</evidence>